<comment type="caution">
    <text evidence="2">The sequence shown here is derived from an EMBL/GenBank/DDBJ whole genome shotgun (WGS) entry which is preliminary data.</text>
</comment>
<feature type="region of interest" description="Disordered" evidence="1">
    <location>
        <begin position="50"/>
        <end position="86"/>
    </location>
</feature>
<evidence type="ECO:0000313" key="3">
    <source>
        <dbReference type="Proteomes" id="UP000324222"/>
    </source>
</evidence>
<feature type="compositionally biased region" description="Low complexity" evidence="1">
    <location>
        <begin position="56"/>
        <end position="69"/>
    </location>
</feature>
<accession>A0A5B7EUX0</accession>
<organism evidence="2 3">
    <name type="scientific">Portunus trituberculatus</name>
    <name type="common">Swimming crab</name>
    <name type="synonym">Neptunus trituberculatus</name>
    <dbReference type="NCBI Taxonomy" id="210409"/>
    <lineage>
        <taxon>Eukaryota</taxon>
        <taxon>Metazoa</taxon>
        <taxon>Ecdysozoa</taxon>
        <taxon>Arthropoda</taxon>
        <taxon>Crustacea</taxon>
        <taxon>Multicrustacea</taxon>
        <taxon>Malacostraca</taxon>
        <taxon>Eumalacostraca</taxon>
        <taxon>Eucarida</taxon>
        <taxon>Decapoda</taxon>
        <taxon>Pleocyemata</taxon>
        <taxon>Brachyura</taxon>
        <taxon>Eubrachyura</taxon>
        <taxon>Portunoidea</taxon>
        <taxon>Portunidae</taxon>
        <taxon>Portuninae</taxon>
        <taxon>Portunus</taxon>
    </lineage>
</organism>
<name>A0A5B7EUX0_PORTR</name>
<protein>
    <submittedName>
        <fullName evidence="2">Uncharacterized protein</fullName>
    </submittedName>
</protein>
<dbReference type="Proteomes" id="UP000324222">
    <property type="component" value="Unassembled WGS sequence"/>
</dbReference>
<keyword evidence="3" id="KW-1185">Reference proteome</keyword>
<evidence type="ECO:0000313" key="2">
    <source>
        <dbReference type="EMBL" id="MPC36114.1"/>
    </source>
</evidence>
<feature type="region of interest" description="Disordered" evidence="1">
    <location>
        <begin position="105"/>
        <end position="160"/>
    </location>
</feature>
<gene>
    <name evidence="2" type="ORF">E2C01_029562</name>
</gene>
<sequence length="160" mass="17454">MVVTERLDVNLSSSQHRSTCPSRLKDKTLLPFPSNLAWRREAARRRGGCCYTRMAPGRTGSSSTSGGPTIWSEESDRNTKGNTAEGLRGASLSWISVMMARLLSSEKSAAGRRKGPIVRPWCRELAGADPDPDLDSGRQDSESRGGLLVVPGPMERRPLE</sequence>
<dbReference type="EMBL" id="VSRR010003428">
    <property type="protein sequence ID" value="MPC36114.1"/>
    <property type="molecule type" value="Genomic_DNA"/>
</dbReference>
<dbReference type="AlphaFoldDB" id="A0A5B7EUX0"/>
<proteinExistence type="predicted"/>
<reference evidence="2 3" key="1">
    <citation type="submission" date="2019-05" db="EMBL/GenBank/DDBJ databases">
        <title>Another draft genome of Portunus trituberculatus and its Hox gene families provides insights of decapod evolution.</title>
        <authorList>
            <person name="Jeong J.-H."/>
            <person name="Song I."/>
            <person name="Kim S."/>
            <person name="Choi T."/>
            <person name="Kim D."/>
            <person name="Ryu S."/>
            <person name="Kim W."/>
        </authorList>
    </citation>
    <scope>NUCLEOTIDE SEQUENCE [LARGE SCALE GENOMIC DNA]</scope>
    <source>
        <tissue evidence="2">Muscle</tissue>
    </source>
</reference>
<evidence type="ECO:0000256" key="1">
    <source>
        <dbReference type="SAM" id="MobiDB-lite"/>
    </source>
</evidence>